<accession>A0A2G9SLS3</accession>
<sequence>MRNDFPCEPGSGVTSLQTEDQLLIDCVSCGEEPLISQVCCPGRFPRKTVTGK</sequence>
<proteinExistence type="predicted"/>
<gene>
    <name evidence="1" type="ORF">AB205_0065120</name>
</gene>
<keyword evidence="2" id="KW-1185">Reference proteome</keyword>
<evidence type="ECO:0000313" key="2">
    <source>
        <dbReference type="Proteomes" id="UP000228934"/>
    </source>
</evidence>
<dbReference type="EMBL" id="KV922961">
    <property type="protein sequence ID" value="PIO41058.1"/>
    <property type="molecule type" value="Genomic_DNA"/>
</dbReference>
<dbReference type="AlphaFoldDB" id="A0A2G9SLS3"/>
<reference evidence="2" key="1">
    <citation type="journal article" date="2017" name="Nat. Commun.">
        <title>The North American bullfrog draft genome provides insight into hormonal regulation of long noncoding RNA.</title>
        <authorList>
            <person name="Hammond S.A."/>
            <person name="Warren R.L."/>
            <person name="Vandervalk B.P."/>
            <person name="Kucuk E."/>
            <person name="Khan H."/>
            <person name="Gibb E.A."/>
            <person name="Pandoh P."/>
            <person name="Kirk H."/>
            <person name="Zhao Y."/>
            <person name="Jones M."/>
            <person name="Mungall A.J."/>
            <person name="Coope R."/>
            <person name="Pleasance S."/>
            <person name="Moore R.A."/>
            <person name="Holt R.A."/>
            <person name="Round J.M."/>
            <person name="Ohora S."/>
            <person name="Walle B.V."/>
            <person name="Veldhoen N."/>
            <person name="Helbing C.C."/>
            <person name="Birol I."/>
        </authorList>
    </citation>
    <scope>NUCLEOTIDE SEQUENCE [LARGE SCALE GENOMIC DNA]</scope>
</reference>
<evidence type="ECO:0000313" key="1">
    <source>
        <dbReference type="EMBL" id="PIO41058.1"/>
    </source>
</evidence>
<organism evidence="1 2">
    <name type="scientific">Aquarana catesbeiana</name>
    <name type="common">American bullfrog</name>
    <name type="synonym">Rana catesbeiana</name>
    <dbReference type="NCBI Taxonomy" id="8400"/>
    <lineage>
        <taxon>Eukaryota</taxon>
        <taxon>Metazoa</taxon>
        <taxon>Chordata</taxon>
        <taxon>Craniata</taxon>
        <taxon>Vertebrata</taxon>
        <taxon>Euteleostomi</taxon>
        <taxon>Amphibia</taxon>
        <taxon>Batrachia</taxon>
        <taxon>Anura</taxon>
        <taxon>Neobatrachia</taxon>
        <taxon>Ranoidea</taxon>
        <taxon>Ranidae</taxon>
        <taxon>Aquarana</taxon>
    </lineage>
</organism>
<name>A0A2G9SLS3_AQUCT</name>
<dbReference type="Proteomes" id="UP000228934">
    <property type="component" value="Unassembled WGS sequence"/>
</dbReference>
<protein>
    <submittedName>
        <fullName evidence="1">Uncharacterized protein</fullName>
    </submittedName>
</protein>